<dbReference type="Pfam" id="PF11309">
    <property type="entry name" value="DUF3112"/>
    <property type="match status" value="2"/>
</dbReference>
<feature type="transmembrane region" description="Helical" evidence="1">
    <location>
        <begin position="135"/>
        <end position="159"/>
    </location>
</feature>
<accession>A0AAD4KMY7</accession>
<dbReference type="InterPro" id="IPR021460">
    <property type="entry name" value="DUF3112"/>
</dbReference>
<gene>
    <name evidence="2" type="ORF">BGW36DRAFT_382972</name>
</gene>
<dbReference type="PANTHER" id="PTHR35184:SF1">
    <property type="entry name" value="INTEGRAL MEMBRANE PROTEIN"/>
    <property type="match status" value="1"/>
</dbReference>
<feature type="transmembrane region" description="Helical" evidence="1">
    <location>
        <begin position="179"/>
        <end position="197"/>
    </location>
</feature>
<feature type="transmembrane region" description="Helical" evidence="1">
    <location>
        <begin position="27"/>
        <end position="52"/>
    </location>
</feature>
<proteinExistence type="predicted"/>
<name>A0AAD4KMY7_9EURO</name>
<keyword evidence="1" id="KW-0812">Transmembrane</keyword>
<feature type="transmembrane region" description="Helical" evidence="1">
    <location>
        <begin position="91"/>
        <end position="114"/>
    </location>
</feature>
<protein>
    <submittedName>
        <fullName evidence="2">Uncharacterized protein</fullName>
    </submittedName>
</protein>
<evidence type="ECO:0000256" key="1">
    <source>
        <dbReference type="SAM" id="Phobius"/>
    </source>
</evidence>
<organism evidence="2 3">
    <name type="scientific">Talaromyces proteolyticus</name>
    <dbReference type="NCBI Taxonomy" id="1131652"/>
    <lineage>
        <taxon>Eukaryota</taxon>
        <taxon>Fungi</taxon>
        <taxon>Dikarya</taxon>
        <taxon>Ascomycota</taxon>
        <taxon>Pezizomycotina</taxon>
        <taxon>Eurotiomycetes</taxon>
        <taxon>Eurotiomycetidae</taxon>
        <taxon>Eurotiales</taxon>
        <taxon>Trichocomaceae</taxon>
        <taxon>Talaromyces</taxon>
        <taxon>Talaromyces sect. Bacilispori</taxon>
    </lineage>
</organism>
<keyword evidence="1" id="KW-1133">Transmembrane helix</keyword>
<sequence>MDPSITKNGPPYPFTTAQLGGEPSTNVDVPICCVFLVLFVCGAVSHMTIFQVNRRRNHKFIPSAMTFGFCVARTLACALRISWAYNLDNVQLGIASGIFVAAGVLILFIINLLFAQRCLRAAHPSIGWNYVVRKIFLVLYALIVGVLVMVITATIYIHYTLDMHKLQQCRDVLLVGGTYMAFFSFLPLPIILLILLVPRHPSIPVEKFGTAGSWTSKLLIVLVTSLLLCLGASFRDGVNFLPSRLASNPYTVQNKACFYVFNFTIEIIVVYMFVLVRIDKRFWVPNGSEGTYLLSEETGAADLSLEKEIRNKTSGSSLA</sequence>
<feature type="transmembrane region" description="Helical" evidence="1">
    <location>
        <begin position="64"/>
        <end position="85"/>
    </location>
</feature>
<evidence type="ECO:0000313" key="3">
    <source>
        <dbReference type="Proteomes" id="UP001201262"/>
    </source>
</evidence>
<dbReference type="PANTHER" id="PTHR35184">
    <property type="entry name" value="YALI0C10208P"/>
    <property type="match status" value="1"/>
</dbReference>
<dbReference type="RefSeq" id="XP_046070722.1">
    <property type="nucleotide sequence ID" value="XM_046216610.1"/>
</dbReference>
<keyword evidence="3" id="KW-1185">Reference proteome</keyword>
<dbReference type="GeneID" id="70246897"/>
<dbReference type="EMBL" id="JAJTJA010000008">
    <property type="protein sequence ID" value="KAH8695580.1"/>
    <property type="molecule type" value="Genomic_DNA"/>
</dbReference>
<feature type="transmembrane region" description="Helical" evidence="1">
    <location>
        <begin position="218"/>
        <end position="238"/>
    </location>
</feature>
<dbReference type="AlphaFoldDB" id="A0AAD4KMY7"/>
<dbReference type="Proteomes" id="UP001201262">
    <property type="component" value="Unassembled WGS sequence"/>
</dbReference>
<comment type="caution">
    <text evidence="2">The sequence shown here is derived from an EMBL/GenBank/DDBJ whole genome shotgun (WGS) entry which is preliminary data.</text>
</comment>
<keyword evidence="1" id="KW-0472">Membrane</keyword>
<evidence type="ECO:0000313" key="2">
    <source>
        <dbReference type="EMBL" id="KAH8695580.1"/>
    </source>
</evidence>
<reference evidence="2" key="1">
    <citation type="submission" date="2021-12" db="EMBL/GenBank/DDBJ databases">
        <title>Convergent genome expansion in fungi linked to evolution of root-endophyte symbiosis.</title>
        <authorList>
            <consortium name="DOE Joint Genome Institute"/>
            <person name="Ke Y.-H."/>
            <person name="Bonito G."/>
            <person name="Liao H.-L."/>
            <person name="Looney B."/>
            <person name="Rojas-Flechas A."/>
            <person name="Nash J."/>
            <person name="Hameed K."/>
            <person name="Schadt C."/>
            <person name="Martin F."/>
            <person name="Crous P.W."/>
            <person name="Miettinen O."/>
            <person name="Magnuson J.K."/>
            <person name="Labbe J."/>
            <person name="Jacobson D."/>
            <person name="Doktycz M.J."/>
            <person name="Veneault-Fourrey C."/>
            <person name="Kuo A."/>
            <person name="Mondo S."/>
            <person name="Calhoun S."/>
            <person name="Riley R."/>
            <person name="Ohm R."/>
            <person name="LaButti K."/>
            <person name="Andreopoulos B."/>
            <person name="Pangilinan J."/>
            <person name="Nolan M."/>
            <person name="Tritt A."/>
            <person name="Clum A."/>
            <person name="Lipzen A."/>
            <person name="Daum C."/>
            <person name="Barry K."/>
            <person name="Grigoriev I.V."/>
            <person name="Vilgalys R."/>
        </authorList>
    </citation>
    <scope>NUCLEOTIDE SEQUENCE</scope>
    <source>
        <strain evidence="2">PMI_201</strain>
    </source>
</reference>
<feature type="transmembrane region" description="Helical" evidence="1">
    <location>
        <begin position="258"/>
        <end position="276"/>
    </location>
</feature>